<dbReference type="InterPro" id="IPR003690">
    <property type="entry name" value="MTERF"/>
</dbReference>
<dbReference type="InterPro" id="IPR038538">
    <property type="entry name" value="MTERF_sf"/>
</dbReference>
<sequence length="389" mass="44899">LSRVTENELIRKVDEEEREWAERAEDVLSTLSTVTEGDKKAAITPEEMELKRKTGKVAYRSIVYNEGELDESDLSSPPSPSNPHPFVPSKHAPPVYSRSIVPFINYSPLLQAFVDIGVNLFEVEQTTRAAKHLLRLDMEKELQWLVSLGFDVNDLGEYLTRNPFFLLQDLNDLETSVRLSRISGNSFNKFVRREIAIGFSRYWLNVDVKTMDSRLGWIQEQFRLSGDDVRDLIRKDARVVMFGLGPLQRLVTLFNKEFEFTPKQMKKMLLSDPRLFIMDPKFIIANYGYIHRTMRLSNAIIAEHPFILRCSHSSIRNRHEFLKKVGRAVYEGAIVDENAEASMKNNDETIEVNVSMCISHVFLDPSDEVFVRKAANSYLVIYNNFLRSH</sequence>
<feature type="compositionally biased region" description="Pro residues" evidence="3">
    <location>
        <begin position="77"/>
        <end position="86"/>
    </location>
</feature>
<dbReference type="OMA" id="NPFWLMF"/>
<evidence type="ECO:0000256" key="1">
    <source>
        <dbReference type="ARBA" id="ARBA00007692"/>
    </source>
</evidence>
<comment type="similarity">
    <text evidence="1">Belongs to the mTERF family.</text>
</comment>
<dbReference type="WBParaSite" id="NBR_0000158201-mRNA-1">
    <property type="protein sequence ID" value="NBR_0000158201-mRNA-1"/>
    <property type="gene ID" value="NBR_0000158201"/>
</dbReference>
<feature type="region of interest" description="Disordered" evidence="3">
    <location>
        <begin position="69"/>
        <end position="88"/>
    </location>
</feature>
<proteinExistence type="inferred from homology"/>
<evidence type="ECO:0000256" key="3">
    <source>
        <dbReference type="SAM" id="MobiDB-lite"/>
    </source>
</evidence>
<organism evidence="4">
    <name type="scientific">Nippostrongylus brasiliensis</name>
    <name type="common">Rat hookworm</name>
    <dbReference type="NCBI Taxonomy" id="27835"/>
    <lineage>
        <taxon>Eukaryota</taxon>
        <taxon>Metazoa</taxon>
        <taxon>Ecdysozoa</taxon>
        <taxon>Nematoda</taxon>
        <taxon>Chromadorea</taxon>
        <taxon>Rhabditida</taxon>
        <taxon>Rhabditina</taxon>
        <taxon>Rhabditomorpha</taxon>
        <taxon>Strongyloidea</taxon>
        <taxon>Heligmosomidae</taxon>
        <taxon>Nippostrongylus</taxon>
    </lineage>
</organism>
<evidence type="ECO:0000256" key="2">
    <source>
        <dbReference type="ARBA" id="ARBA00022946"/>
    </source>
</evidence>
<accession>A0A0N4XGD0</accession>
<keyword evidence="2" id="KW-0809">Transit peptide</keyword>
<dbReference type="GO" id="GO:0003676">
    <property type="term" value="F:nucleic acid binding"/>
    <property type="evidence" value="ECO:0007669"/>
    <property type="project" value="InterPro"/>
</dbReference>
<dbReference type="AlphaFoldDB" id="A0A0N4XGD0"/>
<reference evidence="4" key="1">
    <citation type="submission" date="2017-02" db="UniProtKB">
        <authorList>
            <consortium name="WormBaseParasite"/>
        </authorList>
    </citation>
    <scope>IDENTIFICATION</scope>
</reference>
<dbReference type="SMART" id="SM00733">
    <property type="entry name" value="Mterf"/>
    <property type="match status" value="3"/>
</dbReference>
<dbReference type="Gene3D" id="1.25.70.10">
    <property type="entry name" value="Transcription termination factor 3, mitochondrial"/>
    <property type="match status" value="1"/>
</dbReference>
<name>A0A0N4XGD0_NIPBR</name>
<dbReference type="Pfam" id="PF02536">
    <property type="entry name" value="mTERF"/>
    <property type="match status" value="1"/>
</dbReference>
<protein>
    <submittedName>
        <fullName evidence="4">LD27042p (inferred by orthology to a D. melanogaster protein)</fullName>
    </submittedName>
</protein>
<evidence type="ECO:0000313" key="4">
    <source>
        <dbReference type="WBParaSite" id="NBR_0000158201-mRNA-1"/>
    </source>
</evidence>